<dbReference type="InterPro" id="IPR041650">
    <property type="entry name" value="HEPN_Swt1"/>
</dbReference>
<proteinExistence type="predicted"/>
<dbReference type="Pfam" id="PF18731">
    <property type="entry name" value="HEPN_Swt1"/>
    <property type="match status" value="1"/>
</dbReference>
<reference evidence="2 3" key="1">
    <citation type="submission" date="2018-06" db="EMBL/GenBank/DDBJ databases">
        <title>Towards the identification of Burkholderia cepacia strain which caused fatal septicemia.</title>
        <authorList>
            <person name="Bui L.A.T."/>
            <person name="Zakharova I.B."/>
            <person name="Shpak I.M."/>
            <person name="Teteryatnikova N."/>
            <person name="Ustinov D.V."/>
            <person name="Kuzyutina Y.A."/>
            <person name="Nguyen H.N."/>
            <person name="Antonov A.S."/>
            <person name="Avdyusheva E.F."/>
            <person name="Victorov D.V."/>
        </authorList>
    </citation>
    <scope>NUCLEOTIDE SEQUENCE [LARGE SCALE GENOMIC DNA]</scope>
    <source>
        <strain evidence="2 3">PT02</strain>
    </source>
</reference>
<sequence>MSFSERRLGGSRSGGRALVRYCLAGIDHTIGENMGPSDGSAWQTLPAQVQRALSAGWNTGGVPTAASALYSRWWQLETWLRSLVYVELRSEKGGAWADGLPSTSADRQQRGAAYHYMQTPDAQDQLAYLDAAPLLQLTHDQWSLFGSSLPAQKIWAGRIEELREIRNRIGHCRRPHEDDLNRLEQTLKDLEGGAFRAMSSFNDRSPASPQWSDVLVQDWIHGSHADASLIAHGAGQYQTSFRLLVSRRPWAKPMAPGEQQIGPRPGYVWHACWYFRGGRFFDLAQFWQDIEDDKELVMLACAASSSSLELSFSAVEDPQHVSDVIGHCFVAALENQRFTPCDEDPDAWARRFANVDPRVHAGTPWATLGPSMAGASIFSA</sequence>
<organism evidence="2 3">
    <name type="scientific">Burkholderia cepacia</name>
    <name type="common">Pseudomonas cepacia</name>
    <dbReference type="NCBI Taxonomy" id="292"/>
    <lineage>
        <taxon>Bacteria</taxon>
        <taxon>Pseudomonadati</taxon>
        <taxon>Pseudomonadota</taxon>
        <taxon>Betaproteobacteria</taxon>
        <taxon>Burkholderiales</taxon>
        <taxon>Burkholderiaceae</taxon>
        <taxon>Burkholderia</taxon>
        <taxon>Burkholderia cepacia complex</taxon>
    </lineage>
</organism>
<evidence type="ECO:0000259" key="1">
    <source>
        <dbReference type="Pfam" id="PF18731"/>
    </source>
</evidence>
<evidence type="ECO:0000313" key="3">
    <source>
        <dbReference type="Proteomes" id="UP000248899"/>
    </source>
</evidence>
<feature type="domain" description="Swt1-like HEPN" evidence="1">
    <location>
        <begin position="76"/>
        <end position="190"/>
    </location>
</feature>
<protein>
    <recommendedName>
        <fullName evidence="1">Swt1-like HEPN domain-containing protein</fullName>
    </recommendedName>
</protein>
<dbReference type="Proteomes" id="UP000248899">
    <property type="component" value="Unassembled WGS sequence"/>
</dbReference>
<gene>
    <name evidence="2" type="ORF">DPR02_01140</name>
</gene>
<dbReference type="EMBL" id="QLUZ01000001">
    <property type="protein sequence ID" value="RAQ16377.1"/>
    <property type="molecule type" value="Genomic_DNA"/>
</dbReference>
<comment type="caution">
    <text evidence="2">The sequence shown here is derived from an EMBL/GenBank/DDBJ whole genome shotgun (WGS) entry which is preliminary data.</text>
</comment>
<dbReference type="AlphaFoldDB" id="A0AAQ0FJM4"/>
<name>A0AAQ0FJM4_BURCE</name>
<evidence type="ECO:0000313" key="2">
    <source>
        <dbReference type="EMBL" id="RAQ16377.1"/>
    </source>
</evidence>
<accession>A0AAQ0FJM4</accession>